<dbReference type="SMART" id="SM00380">
    <property type="entry name" value="AP2"/>
    <property type="match status" value="1"/>
</dbReference>
<dbReference type="GO" id="GO:0005634">
    <property type="term" value="C:nucleus"/>
    <property type="evidence" value="ECO:0007669"/>
    <property type="project" value="UniProtKB-SubCell"/>
</dbReference>
<feature type="domain" description="AP2/ERF" evidence="7">
    <location>
        <begin position="135"/>
        <end position="192"/>
    </location>
</feature>
<evidence type="ECO:0000256" key="3">
    <source>
        <dbReference type="ARBA" id="ARBA00023125"/>
    </source>
</evidence>
<dbReference type="GO" id="GO:0003677">
    <property type="term" value="F:DNA binding"/>
    <property type="evidence" value="ECO:0007669"/>
    <property type="project" value="UniProtKB-KW"/>
</dbReference>
<dbReference type="SUPFAM" id="SSF54171">
    <property type="entry name" value="DNA-binding domain"/>
    <property type="match status" value="1"/>
</dbReference>
<feature type="compositionally biased region" description="Low complexity" evidence="6">
    <location>
        <begin position="110"/>
        <end position="125"/>
    </location>
</feature>
<accession>A0AAW1MNW2</accession>
<evidence type="ECO:0000259" key="7">
    <source>
        <dbReference type="PROSITE" id="PS51032"/>
    </source>
</evidence>
<dbReference type="GO" id="GO:0003700">
    <property type="term" value="F:DNA-binding transcription factor activity"/>
    <property type="evidence" value="ECO:0007669"/>
    <property type="project" value="InterPro"/>
</dbReference>
<dbReference type="CDD" id="cd00018">
    <property type="entry name" value="AP2"/>
    <property type="match status" value="1"/>
</dbReference>
<reference evidence="8" key="1">
    <citation type="submission" date="2024-03" db="EMBL/GenBank/DDBJ databases">
        <title>WGS assembly of Saponaria officinalis var. Norfolk2.</title>
        <authorList>
            <person name="Jenkins J."/>
            <person name="Shu S."/>
            <person name="Grimwood J."/>
            <person name="Barry K."/>
            <person name="Goodstein D."/>
            <person name="Schmutz J."/>
            <person name="Leebens-Mack J."/>
            <person name="Osbourn A."/>
        </authorList>
    </citation>
    <scope>NUCLEOTIDE SEQUENCE [LARGE SCALE GENOMIC DNA]</scope>
    <source>
        <strain evidence="8">JIC</strain>
    </source>
</reference>
<dbReference type="InterPro" id="IPR001471">
    <property type="entry name" value="AP2/ERF_dom"/>
</dbReference>
<evidence type="ECO:0000313" key="8">
    <source>
        <dbReference type="EMBL" id="KAK9748741.1"/>
    </source>
</evidence>
<name>A0AAW1MNW2_SAPOF</name>
<evidence type="ECO:0000256" key="6">
    <source>
        <dbReference type="SAM" id="MobiDB-lite"/>
    </source>
</evidence>
<dbReference type="InterPro" id="IPR016177">
    <property type="entry name" value="DNA-bd_dom_sf"/>
</dbReference>
<dbReference type="EMBL" id="JBDFQZ010000002">
    <property type="protein sequence ID" value="KAK9748741.1"/>
    <property type="molecule type" value="Genomic_DNA"/>
</dbReference>
<keyword evidence="2" id="KW-0805">Transcription regulation</keyword>
<evidence type="ECO:0000256" key="4">
    <source>
        <dbReference type="ARBA" id="ARBA00023163"/>
    </source>
</evidence>
<feature type="region of interest" description="Disordered" evidence="6">
    <location>
        <begin position="102"/>
        <end position="136"/>
    </location>
</feature>
<dbReference type="PANTHER" id="PTHR31190:SF473">
    <property type="entry name" value="OS05G0437100 PROTEIN"/>
    <property type="match status" value="1"/>
</dbReference>
<comment type="subcellular location">
    <subcellularLocation>
        <location evidence="1">Nucleus</location>
    </subcellularLocation>
</comment>
<feature type="region of interest" description="Disordered" evidence="6">
    <location>
        <begin position="285"/>
        <end position="306"/>
    </location>
</feature>
<dbReference type="Proteomes" id="UP001443914">
    <property type="component" value="Unassembled WGS sequence"/>
</dbReference>
<dbReference type="PANTHER" id="PTHR31190">
    <property type="entry name" value="DNA-BINDING DOMAIN"/>
    <property type="match status" value="1"/>
</dbReference>
<evidence type="ECO:0000256" key="2">
    <source>
        <dbReference type="ARBA" id="ARBA00023015"/>
    </source>
</evidence>
<evidence type="ECO:0000256" key="5">
    <source>
        <dbReference type="ARBA" id="ARBA00023242"/>
    </source>
</evidence>
<dbReference type="Pfam" id="PF00847">
    <property type="entry name" value="AP2"/>
    <property type="match status" value="1"/>
</dbReference>
<dbReference type="InterPro" id="IPR036955">
    <property type="entry name" value="AP2/ERF_dom_sf"/>
</dbReference>
<keyword evidence="9" id="KW-1185">Reference proteome</keyword>
<sequence length="306" mass="33404">MSGNWETSAMVMALTNVVSGRGGCGDPYGCPTSTWVGQKREREDARLLADIELWCGGFHGGGDQMSRGFTNIVEEESFSATSFKEANIQVQPNNILSFDTTTVSPPTLKSRTPSTTTVVATTSNSEKIGGGQKRRYRGVRQRPWGKWAAEIRDPQKAARVWLGTFDTAEAAAHAYDEAALGFRGSRAKLNFPELVQSIHHNHNSPVTASAAAAPPPLRSNADAMSDYLGYCRLLENSSDFGFPALKQVRDSSNIQQLGVTHHPPYSPSTSLLQYEQLSSIEQSRVFQQSDGQVQPRLSSYPASTWS</sequence>
<comment type="caution">
    <text evidence="8">The sequence shown here is derived from an EMBL/GenBank/DDBJ whole genome shotgun (WGS) entry which is preliminary data.</text>
</comment>
<organism evidence="8 9">
    <name type="scientific">Saponaria officinalis</name>
    <name type="common">Common soapwort</name>
    <name type="synonym">Lychnis saponaria</name>
    <dbReference type="NCBI Taxonomy" id="3572"/>
    <lineage>
        <taxon>Eukaryota</taxon>
        <taxon>Viridiplantae</taxon>
        <taxon>Streptophyta</taxon>
        <taxon>Embryophyta</taxon>
        <taxon>Tracheophyta</taxon>
        <taxon>Spermatophyta</taxon>
        <taxon>Magnoliopsida</taxon>
        <taxon>eudicotyledons</taxon>
        <taxon>Gunneridae</taxon>
        <taxon>Pentapetalae</taxon>
        <taxon>Caryophyllales</taxon>
        <taxon>Caryophyllaceae</taxon>
        <taxon>Caryophylleae</taxon>
        <taxon>Saponaria</taxon>
    </lineage>
</organism>
<dbReference type="FunFam" id="3.30.730.10:FF:000001">
    <property type="entry name" value="Ethylene-responsive transcription factor 2"/>
    <property type="match status" value="1"/>
</dbReference>
<dbReference type="AlphaFoldDB" id="A0AAW1MNW2"/>
<evidence type="ECO:0000313" key="9">
    <source>
        <dbReference type="Proteomes" id="UP001443914"/>
    </source>
</evidence>
<dbReference type="PRINTS" id="PR00367">
    <property type="entry name" value="ETHRSPELEMNT"/>
</dbReference>
<gene>
    <name evidence="8" type="ORF">RND81_02G077300</name>
</gene>
<evidence type="ECO:0000256" key="1">
    <source>
        <dbReference type="ARBA" id="ARBA00004123"/>
    </source>
</evidence>
<keyword evidence="4" id="KW-0804">Transcription</keyword>
<keyword evidence="5" id="KW-0539">Nucleus</keyword>
<keyword evidence="3" id="KW-0238">DNA-binding</keyword>
<dbReference type="InterPro" id="IPR044808">
    <property type="entry name" value="ERF_plant"/>
</dbReference>
<protein>
    <recommendedName>
        <fullName evidence="7">AP2/ERF domain-containing protein</fullName>
    </recommendedName>
</protein>
<dbReference type="PROSITE" id="PS51032">
    <property type="entry name" value="AP2_ERF"/>
    <property type="match status" value="1"/>
</dbReference>
<dbReference type="GO" id="GO:0009873">
    <property type="term" value="P:ethylene-activated signaling pathway"/>
    <property type="evidence" value="ECO:0007669"/>
    <property type="project" value="InterPro"/>
</dbReference>
<proteinExistence type="predicted"/>
<dbReference type="Gene3D" id="3.30.730.10">
    <property type="entry name" value="AP2/ERF domain"/>
    <property type="match status" value="1"/>
</dbReference>